<evidence type="ECO:0000313" key="2">
    <source>
        <dbReference type="EMBL" id="JAI52826.1"/>
    </source>
</evidence>
<feature type="compositionally biased region" description="Polar residues" evidence="1">
    <location>
        <begin position="54"/>
        <end position="66"/>
    </location>
</feature>
<evidence type="ECO:0000256" key="1">
    <source>
        <dbReference type="SAM" id="MobiDB-lite"/>
    </source>
</evidence>
<name>A0A0P4VH40_9HEMI</name>
<accession>A0A0P4VH40</accession>
<reference evidence="2" key="1">
    <citation type="journal article" date="2016" name="PLoS Negl. Trop. Dis.">
        <title>A Deep Insight into the Sialome of Rhodnius neglectus, a Vector of Chagas Disease.</title>
        <authorList>
            <person name="Santiago P.B."/>
            <person name="Assumpcao T.C."/>
            <person name="Araujo C.N."/>
            <person name="Bastos I.M."/>
            <person name="Neves D."/>
            <person name="Silva I.G."/>
            <person name="Charneau S."/>
            <person name="Queiroz R.M."/>
            <person name="Raiol T."/>
            <person name="Oliveira J.V."/>
            <person name="Sousa M.V."/>
            <person name="Calvo E."/>
            <person name="Ribeiro J.M."/>
            <person name="Santana J.M."/>
        </authorList>
    </citation>
    <scope>NUCLEOTIDE SEQUENCE</scope>
    <source>
        <tissue evidence="2">Salivary glands</tissue>
    </source>
</reference>
<sequence>MLIGSCSRYVGVGKSAVQRVYWRIQPQNGEKIGKIIKTKKTMSLPASDQPKPNIVTSIRNNQFNNH</sequence>
<organism evidence="2">
    <name type="scientific">Rhodnius neglectus</name>
    <dbReference type="NCBI Taxonomy" id="72488"/>
    <lineage>
        <taxon>Eukaryota</taxon>
        <taxon>Metazoa</taxon>
        <taxon>Ecdysozoa</taxon>
        <taxon>Arthropoda</taxon>
        <taxon>Hexapoda</taxon>
        <taxon>Insecta</taxon>
        <taxon>Pterygota</taxon>
        <taxon>Neoptera</taxon>
        <taxon>Paraneoptera</taxon>
        <taxon>Hemiptera</taxon>
        <taxon>Heteroptera</taxon>
        <taxon>Panheteroptera</taxon>
        <taxon>Cimicomorpha</taxon>
        <taxon>Reduviidae</taxon>
        <taxon>Triatominae</taxon>
        <taxon>Rhodnius</taxon>
    </lineage>
</organism>
<proteinExistence type="evidence at transcript level"/>
<protein>
    <submittedName>
        <fullName evidence="2">Uncharacterized protein</fullName>
    </submittedName>
</protein>
<dbReference type="EMBL" id="GDKW01003769">
    <property type="protein sequence ID" value="JAI52826.1"/>
    <property type="molecule type" value="mRNA"/>
</dbReference>
<dbReference type="AlphaFoldDB" id="A0A0P4VH40"/>
<feature type="region of interest" description="Disordered" evidence="1">
    <location>
        <begin position="41"/>
        <end position="66"/>
    </location>
</feature>